<feature type="region of interest" description="Disordered" evidence="1">
    <location>
        <begin position="442"/>
        <end position="461"/>
    </location>
</feature>
<keyword evidence="4" id="KW-1185">Reference proteome</keyword>
<dbReference type="Pfam" id="PF07690">
    <property type="entry name" value="MFS_1"/>
    <property type="match status" value="1"/>
</dbReference>
<dbReference type="InterPro" id="IPR036259">
    <property type="entry name" value="MFS_trans_sf"/>
</dbReference>
<evidence type="ECO:0000256" key="1">
    <source>
        <dbReference type="SAM" id="MobiDB-lite"/>
    </source>
</evidence>
<proteinExistence type="predicted"/>
<dbReference type="Proteomes" id="UP000286287">
    <property type="component" value="Unassembled WGS sequence"/>
</dbReference>
<gene>
    <name evidence="3" type="ORF">D3875_13515</name>
</gene>
<sequence length="554" mass="59184">MTESTHPRRVYLVMETVTALAFALAFTLQGLYFVQTVGLTPLQLLLIGAVLEASAFLLEIPTGVVADVYSRRRSVVLGFLCLGAAVLLVASFPSFWPIFLAQFVSAAGYTFLSGAQQAWIADEVGEEHAAHLFLLASQYARVARIAGILLVVALAPWGLSLPMLVAGGLLLMLAGYLKLIMPENGFHPAPPEERQSWRALTATFRQGVGEVRRSSILTLLMVAALLYGASTEALDRLNEFLLVKEVGLPAGMTPATLFAGLALASNLIGWLVTELLRKRLNPADPAQASRAVQALLLLSVLALLVFAFAPGFWWAAAALVLHGVFRSLYVPLYSAWLNREPGFPRHCEQPRQSGRRAGAGHLRAALRPGRQPERRALGPGPGGAGALACAAPLQAGGGTLTVGGSRPRSGECRARHHAHDGPGVRGVVVGQAVQDDALGAGHQGRRAHLRLPGPQVTQRPRDGRFHDGARFGHGFADGRVVAGLHKEHDAGGAGYPVGASREVNQAAQDIDQFLWTARVEDRLHHLKLLLHDVIHDADQQRLTAAKEVGGRAPG</sequence>
<feature type="region of interest" description="Disordered" evidence="1">
    <location>
        <begin position="402"/>
        <end position="424"/>
    </location>
</feature>
<feature type="transmembrane region" description="Helical" evidence="2">
    <location>
        <begin position="12"/>
        <end position="32"/>
    </location>
</feature>
<feature type="transmembrane region" description="Helical" evidence="2">
    <location>
        <begin position="294"/>
        <end position="316"/>
    </location>
</feature>
<dbReference type="SUPFAM" id="SSF103473">
    <property type="entry name" value="MFS general substrate transporter"/>
    <property type="match status" value="1"/>
</dbReference>
<evidence type="ECO:0000256" key="2">
    <source>
        <dbReference type="SAM" id="Phobius"/>
    </source>
</evidence>
<feature type="transmembrane region" description="Helical" evidence="2">
    <location>
        <begin position="159"/>
        <end position="177"/>
    </location>
</feature>
<accession>A0A418V8M5</accession>
<comment type="caution">
    <text evidence="3">The sequence shown here is derived from an EMBL/GenBank/DDBJ whole genome shotgun (WGS) entry which is preliminary data.</text>
</comment>
<feature type="region of interest" description="Disordered" evidence="1">
    <location>
        <begin position="347"/>
        <end position="381"/>
    </location>
</feature>
<keyword evidence="2" id="KW-0472">Membrane</keyword>
<name>A0A418V8M5_9DEIO</name>
<dbReference type="InterPro" id="IPR011701">
    <property type="entry name" value="MFS"/>
</dbReference>
<dbReference type="GO" id="GO:0022857">
    <property type="term" value="F:transmembrane transporter activity"/>
    <property type="evidence" value="ECO:0007669"/>
    <property type="project" value="InterPro"/>
</dbReference>
<feature type="transmembrane region" description="Helical" evidence="2">
    <location>
        <begin position="214"/>
        <end position="230"/>
    </location>
</feature>
<evidence type="ECO:0000313" key="3">
    <source>
        <dbReference type="EMBL" id="RJF72416.1"/>
    </source>
</evidence>
<feature type="transmembrane region" description="Helical" evidence="2">
    <location>
        <begin position="250"/>
        <end position="273"/>
    </location>
</feature>
<dbReference type="PANTHER" id="PTHR23530:SF1">
    <property type="entry name" value="PERMEASE, MAJOR FACILITATOR SUPERFAMILY-RELATED"/>
    <property type="match status" value="1"/>
</dbReference>
<dbReference type="Gene3D" id="1.20.1250.20">
    <property type="entry name" value="MFS general substrate transporter like domains"/>
    <property type="match status" value="1"/>
</dbReference>
<keyword evidence="2" id="KW-1133">Transmembrane helix</keyword>
<evidence type="ECO:0000313" key="4">
    <source>
        <dbReference type="Proteomes" id="UP000286287"/>
    </source>
</evidence>
<organism evidence="3 4">
    <name type="scientific">Deinococcus cavernae</name>
    <dbReference type="NCBI Taxonomy" id="2320857"/>
    <lineage>
        <taxon>Bacteria</taxon>
        <taxon>Thermotogati</taxon>
        <taxon>Deinococcota</taxon>
        <taxon>Deinococci</taxon>
        <taxon>Deinococcales</taxon>
        <taxon>Deinococcaceae</taxon>
        <taxon>Deinococcus</taxon>
    </lineage>
</organism>
<protein>
    <submittedName>
        <fullName evidence="3">MFS transporter</fullName>
    </submittedName>
</protein>
<reference evidence="3 4" key="1">
    <citation type="submission" date="2018-09" db="EMBL/GenBank/DDBJ databases">
        <authorList>
            <person name="Zhu H."/>
        </authorList>
    </citation>
    <scope>NUCLEOTIDE SEQUENCE [LARGE SCALE GENOMIC DNA]</scope>
    <source>
        <strain evidence="3 4">K2S05-167</strain>
    </source>
</reference>
<keyword evidence="2" id="KW-0812">Transmembrane</keyword>
<feature type="compositionally biased region" description="Low complexity" evidence="1">
    <location>
        <begin position="355"/>
        <end position="369"/>
    </location>
</feature>
<dbReference type="PANTHER" id="PTHR23530">
    <property type="entry name" value="TRANSPORT PROTEIN-RELATED"/>
    <property type="match status" value="1"/>
</dbReference>
<dbReference type="AlphaFoldDB" id="A0A418V8M5"/>
<feature type="transmembrane region" description="Helical" evidence="2">
    <location>
        <begin position="75"/>
        <end position="92"/>
    </location>
</feature>
<feature type="transmembrane region" description="Helical" evidence="2">
    <location>
        <begin position="44"/>
        <end position="68"/>
    </location>
</feature>
<dbReference type="EMBL" id="QYUJ01000014">
    <property type="protein sequence ID" value="RJF72416.1"/>
    <property type="molecule type" value="Genomic_DNA"/>
</dbReference>
<dbReference type="CDD" id="cd06174">
    <property type="entry name" value="MFS"/>
    <property type="match status" value="1"/>
</dbReference>
<dbReference type="InterPro" id="IPR053160">
    <property type="entry name" value="MFS_DHA3_Transporter"/>
</dbReference>